<accession>A0A1M4E3S2</accession>
<feature type="signal peptide" evidence="1">
    <location>
        <begin position="1"/>
        <end position="21"/>
    </location>
</feature>
<organism evidence="2">
    <name type="scientific">Nonomuraea gerenzanensis</name>
    <dbReference type="NCBI Taxonomy" id="93944"/>
    <lineage>
        <taxon>Bacteria</taxon>
        <taxon>Bacillati</taxon>
        <taxon>Actinomycetota</taxon>
        <taxon>Actinomycetes</taxon>
        <taxon>Streptosporangiales</taxon>
        <taxon>Streptosporangiaceae</taxon>
        <taxon>Nonomuraea</taxon>
    </lineage>
</organism>
<keyword evidence="2" id="KW-0378">Hydrolase</keyword>
<evidence type="ECO:0000256" key="1">
    <source>
        <dbReference type="SAM" id="SignalP"/>
    </source>
</evidence>
<dbReference type="GO" id="GO:0008233">
    <property type="term" value="F:peptidase activity"/>
    <property type="evidence" value="ECO:0007669"/>
    <property type="project" value="UniProtKB-KW"/>
</dbReference>
<reference evidence="2" key="1">
    <citation type="submission" date="2016-04" db="EMBL/GenBank/DDBJ databases">
        <authorList>
            <person name="Evans L.H."/>
            <person name="Alamgir A."/>
            <person name="Owens N."/>
            <person name="Weber N.D."/>
            <person name="Virtaneva K."/>
            <person name="Barbian K."/>
            <person name="Babar A."/>
            <person name="Rosenke K."/>
        </authorList>
    </citation>
    <scope>NUCLEOTIDE SEQUENCE</scope>
    <source>
        <strain evidence="2">Nono1</strain>
    </source>
</reference>
<sequence>MKKLVVAWVVTALAATGAAVAVLGLLGNGLTGTDSHVLSREDVREALATATTRAAVTASAAPAQGAQGKLIRSAGGTVIASCDAGGLVTLRSWSPAQDYSVDEVESGPAREAKVEFEPEEGEELELRITCVNGVPVSRVGG</sequence>
<feature type="chain" id="PRO_5038420521" evidence="1">
    <location>
        <begin position="22"/>
        <end position="141"/>
    </location>
</feature>
<dbReference type="RefSeq" id="WP_225272652.1">
    <property type="nucleotide sequence ID" value="NZ_CP084058.1"/>
</dbReference>
<evidence type="ECO:0000313" key="2">
    <source>
        <dbReference type="EMBL" id="SBO93456.1"/>
    </source>
</evidence>
<protein>
    <submittedName>
        <fullName evidence="2">Putatative secreted serine protease</fullName>
    </submittedName>
</protein>
<keyword evidence="2" id="KW-0645">Protease</keyword>
<dbReference type="AlphaFoldDB" id="A0A1M4E3S2"/>
<gene>
    <name evidence="2" type="ORF">BN4615_P2970</name>
</gene>
<name>A0A1M4E3S2_9ACTN</name>
<keyword evidence="1" id="KW-0732">Signal</keyword>
<dbReference type="EMBL" id="LT559118">
    <property type="protein sequence ID" value="SBO93456.1"/>
    <property type="molecule type" value="Genomic_DNA"/>
</dbReference>
<proteinExistence type="predicted"/>
<dbReference type="GO" id="GO:0006508">
    <property type="term" value="P:proteolysis"/>
    <property type="evidence" value="ECO:0007669"/>
    <property type="project" value="UniProtKB-KW"/>
</dbReference>